<sequence>MSASRHYHQFSQGISVVQEFHDQQGDWYPPIIVPYFWQDGVLWVCCSRQELGYEKACPVNTAKKWLDHTDFFILNGVMLFGYPKNNGYMPVYLESLQGKDAILF</sequence>
<dbReference type="RefSeq" id="WP_045359824.1">
    <property type="nucleotide sequence ID" value="NZ_BBPA01000051.1"/>
</dbReference>
<dbReference type="Proteomes" id="UP000030321">
    <property type="component" value="Unassembled WGS sequence"/>
</dbReference>
<organism evidence="1 2">
    <name type="scientific">Microcystis aeruginosa NIES-44</name>
    <dbReference type="NCBI Taxonomy" id="449439"/>
    <lineage>
        <taxon>Bacteria</taxon>
        <taxon>Bacillati</taxon>
        <taxon>Cyanobacteriota</taxon>
        <taxon>Cyanophyceae</taxon>
        <taxon>Oscillatoriophycideae</taxon>
        <taxon>Chroococcales</taxon>
        <taxon>Microcystaceae</taxon>
        <taxon>Microcystis</taxon>
    </lineage>
</organism>
<evidence type="ECO:0000313" key="2">
    <source>
        <dbReference type="Proteomes" id="UP000030321"/>
    </source>
</evidence>
<dbReference type="EMBL" id="BBPA01000051">
    <property type="protein sequence ID" value="GAL93893.1"/>
    <property type="molecule type" value="Genomic_DNA"/>
</dbReference>
<comment type="caution">
    <text evidence="1">The sequence shown here is derived from an EMBL/GenBank/DDBJ whole genome shotgun (WGS) entry which is preliminary data.</text>
</comment>
<reference evidence="2" key="1">
    <citation type="journal article" date="2015" name="Genome">
        <title>Whole Genome Sequence of the Non-Microcystin-Producing Microcystis aeruginosa Strain NIES-44.</title>
        <authorList>
            <person name="Okano K."/>
            <person name="Miyata N."/>
            <person name="Ozaki Y."/>
        </authorList>
    </citation>
    <scope>NUCLEOTIDE SEQUENCE [LARGE SCALE GENOMIC DNA]</scope>
    <source>
        <strain evidence="2">NIES-44</strain>
    </source>
</reference>
<gene>
    <name evidence="1" type="ORF">N44_02473</name>
</gene>
<accession>A0A0A1VWQ3</accession>
<evidence type="ECO:0000313" key="1">
    <source>
        <dbReference type="EMBL" id="GAL93893.1"/>
    </source>
</evidence>
<protein>
    <submittedName>
        <fullName evidence="1">Uncharacterized protein</fullName>
    </submittedName>
</protein>
<name>A0A0A1VWQ3_MICAE</name>
<proteinExistence type="predicted"/>
<dbReference type="AlphaFoldDB" id="A0A0A1VWQ3"/>